<protein>
    <submittedName>
        <fullName evidence="2">Uncharacterized protein</fullName>
    </submittedName>
</protein>
<dbReference type="AlphaFoldDB" id="A0A8D0GEQ2"/>
<reference evidence="2" key="1">
    <citation type="submission" date="2025-08" db="UniProtKB">
        <authorList>
            <consortium name="Ensembl"/>
        </authorList>
    </citation>
    <scope>IDENTIFICATION</scope>
</reference>
<dbReference type="Ensembl" id="ENSSPUT00000006228.1">
    <property type="protein sequence ID" value="ENSSPUP00000005851.1"/>
    <property type="gene ID" value="ENSSPUG00000004525.1"/>
</dbReference>
<feature type="region of interest" description="Disordered" evidence="1">
    <location>
        <begin position="1"/>
        <end position="28"/>
    </location>
</feature>
<evidence type="ECO:0000313" key="2">
    <source>
        <dbReference type="Ensembl" id="ENSSPUP00000005851.1"/>
    </source>
</evidence>
<reference evidence="2" key="2">
    <citation type="submission" date="2025-09" db="UniProtKB">
        <authorList>
            <consortium name="Ensembl"/>
        </authorList>
    </citation>
    <scope>IDENTIFICATION</scope>
</reference>
<name>A0A8D0GEQ2_SPHPU</name>
<accession>A0A8D0GEQ2</accession>
<keyword evidence="3" id="KW-1185">Reference proteome</keyword>
<evidence type="ECO:0000256" key="1">
    <source>
        <dbReference type="SAM" id="MobiDB-lite"/>
    </source>
</evidence>
<sequence length="70" mass="7545">MEKSSSCESLGSRRAAARHPSVDSLSSTKNLRSVNMIHSNSLSGLVSCLQCLRESIQKRVICMESSGPCC</sequence>
<organism evidence="2 3">
    <name type="scientific">Sphenodon punctatus</name>
    <name type="common">Tuatara</name>
    <name type="synonym">Hatteria punctata</name>
    <dbReference type="NCBI Taxonomy" id="8508"/>
    <lineage>
        <taxon>Eukaryota</taxon>
        <taxon>Metazoa</taxon>
        <taxon>Chordata</taxon>
        <taxon>Craniata</taxon>
        <taxon>Vertebrata</taxon>
        <taxon>Euteleostomi</taxon>
        <taxon>Lepidosauria</taxon>
        <taxon>Sphenodontia</taxon>
        <taxon>Sphenodontidae</taxon>
        <taxon>Sphenodon</taxon>
    </lineage>
</organism>
<proteinExistence type="predicted"/>
<dbReference type="Proteomes" id="UP000694392">
    <property type="component" value="Unplaced"/>
</dbReference>
<evidence type="ECO:0000313" key="3">
    <source>
        <dbReference type="Proteomes" id="UP000694392"/>
    </source>
</evidence>